<gene>
    <name evidence="9" type="ORF">DdX_09722</name>
</gene>
<evidence type="ECO:0000256" key="3">
    <source>
        <dbReference type="ARBA" id="ARBA00022723"/>
    </source>
</evidence>
<protein>
    <submittedName>
        <fullName evidence="9">Cytochrome p450 domain-containing protein</fullName>
    </submittedName>
</protein>
<dbReference type="InterPro" id="IPR036396">
    <property type="entry name" value="Cyt_P450_sf"/>
</dbReference>
<dbReference type="GO" id="GO:0016712">
    <property type="term" value="F:oxidoreductase activity, acting on paired donors, with incorporation or reduction of molecular oxygen, reduced flavin or flavoprotein as one donor, and incorporation of one atom of oxygen"/>
    <property type="evidence" value="ECO:0007669"/>
    <property type="project" value="TreeGrafter"/>
</dbReference>
<dbReference type="GO" id="GO:0005506">
    <property type="term" value="F:iron ion binding"/>
    <property type="evidence" value="ECO:0007669"/>
    <property type="project" value="InterPro"/>
</dbReference>
<keyword evidence="7 8" id="KW-0349">Heme</keyword>
<keyword evidence="5 7" id="KW-0408">Iron</keyword>
<dbReference type="Proteomes" id="UP001201812">
    <property type="component" value="Unassembled WGS sequence"/>
</dbReference>
<dbReference type="PANTHER" id="PTHR24300">
    <property type="entry name" value="CYTOCHROME P450 508A4-RELATED"/>
    <property type="match status" value="1"/>
</dbReference>
<reference evidence="9" key="1">
    <citation type="submission" date="2022-01" db="EMBL/GenBank/DDBJ databases">
        <title>Genome Sequence Resource for Two Populations of Ditylenchus destructor, the Migratory Endoparasitic Phytonematode.</title>
        <authorList>
            <person name="Zhang H."/>
            <person name="Lin R."/>
            <person name="Xie B."/>
        </authorList>
    </citation>
    <scope>NUCLEOTIDE SEQUENCE</scope>
    <source>
        <strain evidence="9">BazhouSP</strain>
    </source>
</reference>
<dbReference type="GO" id="GO:0006805">
    <property type="term" value="P:xenobiotic metabolic process"/>
    <property type="evidence" value="ECO:0007669"/>
    <property type="project" value="TreeGrafter"/>
</dbReference>
<evidence type="ECO:0000256" key="8">
    <source>
        <dbReference type="RuleBase" id="RU000461"/>
    </source>
</evidence>
<dbReference type="SUPFAM" id="SSF48264">
    <property type="entry name" value="Cytochrome P450"/>
    <property type="match status" value="1"/>
</dbReference>
<comment type="similarity">
    <text evidence="2 8">Belongs to the cytochrome P450 family.</text>
</comment>
<evidence type="ECO:0000256" key="1">
    <source>
        <dbReference type="ARBA" id="ARBA00001971"/>
    </source>
</evidence>
<dbReference type="InterPro" id="IPR001128">
    <property type="entry name" value="Cyt_P450"/>
</dbReference>
<dbReference type="PRINTS" id="PR00385">
    <property type="entry name" value="P450"/>
</dbReference>
<dbReference type="FunFam" id="1.10.630.10:FF:000036">
    <property type="entry name" value="CYtochrome P450 family"/>
    <property type="match status" value="1"/>
</dbReference>
<dbReference type="InterPro" id="IPR002401">
    <property type="entry name" value="Cyt_P450_E_grp-I"/>
</dbReference>
<dbReference type="InterPro" id="IPR017972">
    <property type="entry name" value="Cyt_P450_CS"/>
</dbReference>
<evidence type="ECO:0000256" key="6">
    <source>
        <dbReference type="ARBA" id="ARBA00023033"/>
    </source>
</evidence>
<name>A0AAD4N5F6_9BILA</name>
<dbReference type="CDD" id="cd20617">
    <property type="entry name" value="CYP1_2-like"/>
    <property type="match status" value="1"/>
</dbReference>
<dbReference type="PROSITE" id="PS00086">
    <property type="entry name" value="CYTOCHROME_P450"/>
    <property type="match status" value="1"/>
</dbReference>
<keyword evidence="3 7" id="KW-0479">Metal-binding</keyword>
<dbReference type="GO" id="GO:0020037">
    <property type="term" value="F:heme binding"/>
    <property type="evidence" value="ECO:0007669"/>
    <property type="project" value="InterPro"/>
</dbReference>
<dbReference type="GO" id="GO:0006082">
    <property type="term" value="P:organic acid metabolic process"/>
    <property type="evidence" value="ECO:0007669"/>
    <property type="project" value="TreeGrafter"/>
</dbReference>
<accession>A0AAD4N5F6</accession>
<dbReference type="GO" id="GO:0005737">
    <property type="term" value="C:cytoplasm"/>
    <property type="evidence" value="ECO:0007669"/>
    <property type="project" value="TreeGrafter"/>
</dbReference>
<dbReference type="Pfam" id="PF00067">
    <property type="entry name" value="p450"/>
    <property type="match status" value="1"/>
</dbReference>
<evidence type="ECO:0000256" key="5">
    <source>
        <dbReference type="ARBA" id="ARBA00023004"/>
    </source>
</evidence>
<comment type="caution">
    <text evidence="9">The sequence shown here is derived from an EMBL/GenBank/DDBJ whole genome shotgun (WGS) entry which is preliminary data.</text>
</comment>
<keyword evidence="6 8" id="KW-0503">Monooxygenase</keyword>
<evidence type="ECO:0000256" key="2">
    <source>
        <dbReference type="ARBA" id="ARBA00010617"/>
    </source>
</evidence>
<keyword evidence="10" id="KW-1185">Reference proteome</keyword>
<evidence type="ECO:0000256" key="4">
    <source>
        <dbReference type="ARBA" id="ARBA00023002"/>
    </source>
</evidence>
<evidence type="ECO:0000313" key="10">
    <source>
        <dbReference type="Proteomes" id="UP001201812"/>
    </source>
</evidence>
<dbReference type="PRINTS" id="PR00463">
    <property type="entry name" value="EP450I"/>
</dbReference>
<dbReference type="Gene3D" id="1.10.630.10">
    <property type="entry name" value="Cytochrome P450"/>
    <property type="match status" value="1"/>
</dbReference>
<comment type="cofactor">
    <cofactor evidence="1 7">
        <name>heme</name>
        <dbReference type="ChEBI" id="CHEBI:30413"/>
    </cofactor>
</comment>
<evidence type="ECO:0000256" key="7">
    <source>
        <dbReference type="PIRSR" id="PIRSR602401-1"/>
    </source>
</evidence>
<dbReference type="PANTHER" id="PTHR24300:SF375">
    <property type="entry name" value="CYTOCHROME P450 FAMILY"/>
    <property type="match status" value="1"/>
</dbReference>
<organism evidence="9 10">
    <name type="scientific">Ditylenchus destructor</name>
    <dbReference type="NCBI Taxonomy" id="166010"/>
    <lineage>
        <taxon>Eukaryota</taxon>
        <taxon>Metazoa</taxon>
        <taxon>Ecdysozoa</taxon>
        <taxon>Nematoda</taxon>
        <taxon>Chromadorea</taxon>
        <taxon>Rhabditida</taxon>
        <taxon>Tylenchina</taxon>
        <taxon>Tylenchomorpha</taxon>
        <taxon>Sphaerularioidea</taxon>
        <taxon>Anguinidae</taxon>
        <taxon>Anguininae</taxon>
        <taxon>Ditylenchus</taxon>
    </lineage>
</organism>
<dbReference type="AlphaFoldDB" id="A0AAD4N5F6"/>
<feature type="binding site" description="axial binding residue" evidence="7">
    <location>
        <position position="445"/>
    </location>
    <ligand>
        <name>heme</name>
        <dbReference type="ChEBI" id="CHEBI:30413"/>
    </ligand>
    <ligandPart>
        <name>Fe</name>
        <dbReference type="ChEBI" id="CHEBI:18248"/>
    </ligandPart>
</feature>
<sequence>MLLLIFVAFVSILSFYNFYWKKKNFPPGPLPLPILGNLLDLGGSVPCYSKLTDWSKRYGGLYTVWLGESPLIVVSDYKLMQETFGKEGDAYTGSDMVEFNKYATATQGLYGIFSTEGEPWLTLRRFSMQAMRNVGMGRNEGEQKIMTDVDTLIESFEEKIDAGENILDVKPMISLTVGSLINQFVFGSRFHGEKEKEFYILKTFLDEAEEIFADPRFMLLTEAPWLRHFPIFSSLFKWFDENNTVFYNYIDREIQAIERKHALSENDEYESCFVEEFLKEQKRQKSDPNSHFAINHLRGLCFDLFTAGQETTSLTLSFLVLYMVINQDAQKKLQAELDAVIGSPRPILVADKSNLPYTNAVVNETQRLCNLLPLNITHKTTRDIHMKGYKIPNGTKIVPQISCVLFDEKLFPNPEKFQPERFLTDDGRLKQLDGFIPFSIGKRVCLGESLARMELFLVAANVLNRFRFLPEDPMNPPTDKKIRNFGVAPTPFKCKVEKRYN</sequence>
<proteinExistence type="inferred from homology"/>
<dbReference type="InterPro" id="IPR050182">
    <property type="entry name" value="Cytochrome_P450_fam2"/>
</dbReference>
<evidence type="ECO:0000313" key="9">
    <source>
        <dbReference type="EMBL" id="KAI1712178.1"/>
    </source>
</evidence>
<dbReference type="EMBL" id="JAKKPZ010000019">
    <property type="protein sequence ID" value="KAI1712178.1"/>
    <property type="molecule type" value="Genomic_DNA"/>
</dbReference>
<keyword evidence="4 8" id="KW-0560">Oxidoreductase</keyword>